<dbReference type="InterPro" id="IPR005471">
    <property type="entry name" value="Tscrpt_reg_IclR_N"/>
</dbReference>
<evidence type="ECO:0000256" key="3">
    <source>
        <dbReference type="ARBA" id="ARBA00023163"/>
    </source>
</evidence>
<keyword evidence="1" id="KW-0805">Transcription regulation</keyword>
<keyword evidence="2" id="KW-0238">DNA-binding</keyword>
<dbReference type="Pfam" id="PF01614">
    <property type="entry name" value="IclR_C"/>
    <property type="match status" value="1"/>
</dbReference>
<dbReference type="Gene3D" id="1.10.10.10">
    <property type="entry name" value="Winged helix-like DNA-binding domain superfamily/Winged helix DNA-binding domain"/>
    <property type="match status" value="1"/>
</dbReference>
<dbReference type="SUPFAM" id="SSF55781">
    <property type="entry name" value="GAF domain-like"/>
    <property type="match status" value="1"/>
</dbReference>
<gene>
    <name evidence="6" type="ORF">ACFFVD_10440</name>
</gene>
<organism evidence="6 7">
    <name type="scientific">Dietzia aerolata</name>
    <dbReference type="NCBI Taxonomy" id="595984"/>
    <lineage>
        <taxon>Bacteria</taxon>
        <taxon>Bacillati</taxon>
        <taxon>Actinomycetota</taxon>
        <taxon>Actinomycetes</taxon>
        <taxon>Mycobacteriales</taxon>
        <taxon>Dietziaceae</taxon>
        <taxon>Dietzia</taxon>
    </lineage>
</organism>
<feature type="domain" description="IclR-ED" evidence="5">
    <location>
        <begin position="74"/>
        <end position="249"/>
    </location>
</feature>
<keyword evidence="7" id="KW-1185">Reference proteome</keyword>
<dbReference type="PANTHER" id="PTHR30136">
    <property type="entry name" value="HELIX-TURN-HELIX TRANSCRIPTIONAL REGULATOR, ICLR FAMILY"/>
    <property type="match status" value="1"/>
</dbReference>
<dbReference type="InterPro" id="IPR014757">
    <property type="entry name" value="Tscrpt_reg_IclR_C"/>
</dbReference>
<name>A0ABV5JT03_9ACTN</name>
<dbReference type="Pfam" id="PF09339">
    <property type="entry name" value="HTH_IclR"/>
    <property type="match status" value="1"/>
</dbReference>
<evidence type="ECO:0000259" key="5">
    <source>
        <dbReference type="PROSITE" id="PS51078"/>
    </source>
</evidence>
<dbReference type="Gene3D" id="3.30.450.40">
    <property type="match status" value="1"/>
</dbReference>
<accession>A0ABV5JT03</accession>
<comment type="caution">
    <text evidence="6">The sequence shown here is derived from an EMBL/GenBank/DDBJ whole genome shotgun (WGS) entry which is preliminary data.</text>
</comment>
<keyword evidence="3" id="KW-0804">Transcription</keyword>
<protein>
    <submittedName>
        <fullName evidence="6">IclR family transcriptional regulator</fullName>
    </submittedName>
</protein>
<evidence type="ECO:0000259" key="4">
    <source>
        <dbReference type="PROSITE" id="PS51077"/>
    </source>
</evidence>
<feature type="domain" description="HTH iclR-type" evidence="4">
    <location>
        <begin position="12"/>
        <end position="73"/>
    </location>
</feature>
<evidence type="ECO:0000313" key="6">
    <source>
        <dbReference type="EMBL" id="MFB9260223.1"/>
    </source>
</evidence>
<evidence type="ECO:0000256" key="2">
    <source>
        <dbReference type="ARBA" id="ARBA00023125"/>
    </source>
</evidence>
<dbReference type="SUPFAM" id="SSF46785">
    <property type="entry name" value="Winged helix' DNA-binding domain"/>
    <property type="match status" value="1"/>
</dbReference>
<dbReference type="InterPro" id="IPR036390">
    <property type="entry name" value="WH_DNA-bd_sf"/>
</dbReference>
<proteinExistence type="predicted"/>
<evidence type="ECO:0000313" key="7">
    <source>
        <dbReference type="Proteomes" id="UP001589700"/>
    </source>
</evidence>
<evidence type="ECO:0000256" key="1">
    <source>
        <dbReference type="ARBA" id="ARBA00023015"/>
    </source>
</evidence>
<dbReference type="InterPro" id="IPR050707">
    <property type="entry name" value="HTH_MetabolicPath_Reg"/>
</dbReference>
<dbReference type="PROSITE" id="PS51077">
    <property type="entry name" value="HTH_ICLR"/>
    <property type="match status" value="1"/>
</dbReference>
<sequence>MMSESRSGRSRVQSVDRTFALLDALALRGGRASLGDLVADTGLAAATVHRLCGTLAESGHLRRDARRDYLLGPRLQRVGEAARRATWEWAEPVLRAVVDGTGETANMAVREGDGVVYLAQVPSPHSMRMFTEVGRRVEVHCTAVGKALVAGDDVDEVRTMLRRSGMRRYTSSTIVEPDALIAELDRVRSFGFATDESEQEEGVRCVAIAVGEGAASFAISASGPEARFTKDRRDAAVGILRSAVAGLQP</sequence>
<reference evidence="6 7" key="1">
    <citation type="submission" date="2024-09" db="EMBL/GenBank/DDBJ databases">
        <authorList>
            <person name="Sun Q."/>
            <person name="Mori K."/>
        </authorList>
    </citation>
    <scope>NUCLEOTIDE SEQUENCE [LARGE SCALE GENOMIC DNA]</scope>
    <source>
        <strain evidence="6 7">CCM 7659</strain>
    </source>
</reference>
<dbReference type="Proteomes" id="UP001589700">
    <property type="component" value="Unassembled WGS sequence"/>
</dbReference>
<dbReference type="InterPro" id="IPR029016">
    <property type="entry name" value="GAF-like_dom_sf"/>
</dbReference>
<dbReference type="SMART" id="SM00346">
    <property type="entry name" value="HTH_ICLR"/>
    <property type="match status" value="1"/>
</dbReference>
<dbReference type="PANTHER" id="PTHR30136:SF24">
    <property type="entry name" value="HTH-TYPE TRANSCRIPTIONAL REPRESSOR ALLR"/>
    <property type="match status" value="1"/>
</dbReference>
<dbReference type="EMBL" id="JBHMDY010000004">
    <property type="protein sequence ID" value="MFB9260223.1"/>
    <property type="molecule type" value="Genomic_DNA"/>
</dbReference>
<dbReference type="InterPro" id="IPR036388">
    <property type="entry name" value="WH-like_DNA-bd_sf"/>
</dbReference>
<dbReference type="PROSITE" id="PS51078">
    <property type="entry name" value="ICLR_ED"/>
    <property type="match status" value="1"/>
</dbReference>